<gene>
    <name evidence="2" type="ORF">Tci_501689</name>
</gene>
<reference evidence="2" key="1">
    <citation type="journal article" date="2019" name="Sci. Rep.">
        <title>Draft genome of Tanacetum cinerariifolium, the natural source of mosquito coil.</title>
        <authorList>
            <person name="Yamashiro T."/>
            <person name="Shiraishi A."/>
            <person name="Satake H."/>
            <person name="Nakayama K."/>
        </authorList>
    </citation>
    <scope>NUCLEOTIDE SEQUENCE</scope>
</reference>
<evidence type="ECO:0000256" key="1">
    <source>
        <dbReference type="SAM" id="MobiDB-lite"/>
    </source>
</evidence>
<dbReference type="AlphaFoldDB" id="A0A699IBF2"/>
<feature type="region of interest" description="Disordered" evidence="1">
    <location>
        <begin position="428"/>
        <end position="465"/>
    </location>
</feature>
<dbReference type="EMBL" id="BKCJ010262386">
    <property type="protein sequence ID" value="GEZ29716.1"/>
    <property type="molecule type" value="Genomic_DNA"/>
</dbReference>
<name>A0A699IBF2_TANCI</name>
<feature type="region of interest" description="Disordered" evidence="1">
    <location>
        <begin position="115"/>
        <end position="139"/>
    </location>
</feature>
<protein>
    <submittedName>
        <fullName evidence="2">Uncharacterized protein</fullName>
    </submittedName>
</protein>
<sequence>MADLAFASQHNMVAYLEKTEGGGDSLVRAATTARLDAQQDNSNIAKTQSKAIVNEPNPQGEGLGSGLGRQETMGGAMAQIKFEGAPIQSSDPPFSIGNIVRSGEDRMTHAIQLTDPVPQTPHDSPLSGGHKPGSDEGSMTLKKLTDLCTTISQKVLDMKNVKIAQAMVIVSLQKRVTKMEQIQSLRISSFHPFRADVIVEDKGSGEKGGSTSKIVSTASLNISVARSTVITTEPKTLVTTTLFDDEDVTIADTLVKIKSQKAKEKGVSFKDVDDSARPIRSITTLQPLLTIDQKDKGKGILQEPKLVKKTKKRDQDQIERDFEVALKIQAELDKEVMTKRERQKKASKAALAELCDEVQEEIDVDHELAARLTHEEQEKYTVKERSKLLVEFFERRKKLIAKERANENRSKPPTKTLLRNLMMTYLKHTSSEEDEKRVGSRKKRAASSSLKHKSPKKQNLYDQESVDSDKELRKWLKVVPDDDKAMNYETLDIKSPIINCESQVLGTMKIGDVRVYKLTRLNGSYRHFSTFSRMLEVFDIQDVLDFHKIVMERFPANDLEGYDLILWGDLKTLMESSKDDEI</sequence>
<organism evidence="2">
    <name type="scientific">Tanacetum cinerariifolium</name>
    <name type="common">Dalmatian daisy</name>
    <name type="synonym">Chrysanthemum cinerariifolium</name>
    <dbReference type="NCBI Taxonomy" id="118510"/>
    <lineage>
        <taxon>Eukaryota</taxon>
        <taxon>Viridiplantae</taxon>
        <taxon>Streptophyta</taxon>
        <taxon>Embryophyta</taxon>
        <taxon>Tracheophyta</taxon>
        <taxon>Spermatophyta</taxon>
        <taxon>Magnoliopsida</taxon>
        <taxon>eudicotyledons</taxon>
        <taxon>Gunneridae</taxon>
        <taxon>Pentapetalae</taxon>
        <taxon>asterids</taxon>
        <taxon>campanulids</taxon>
        <taxon>Asterales</taxon>
        <taxon>Asteraceae</taxon>
        <taxon>Asteroideae</taxon>
        <taxon>Anthemideae</taxon>
        <taxon>Anthemidinae</taxon>
        <taxon>Tanacetum</taxon>
    </lineage>
</organism>
<evidence type="ECO:0000313" key="2">
    <source>
        <dbReference type="EMBL" id="GEZ29716.1"/>
    </source>
</evidence>
<comment type="caution">
    <text evidence="2">The sequence shown here is derived from an EMBL/GenBank/DDBJ whole genome shotgun (WGS) entry which is preliminary data.</text>
</comment>
<accession>A0A699IBF2</accession>
<feature type="compositionally biased region" description="Basic residues" evidence="1">
    <location>
        <begin position="439"/>
        <end position="456"/>
    </location>
</feature>
<proteinExistence type="predicted"/>
<feature type="compositionally biased region" description="Basic and acidic residues" evidence="1">
    <location>
        <begin position="429"/>
        <end position="438"/>
    </location>
</feature>